<keyword evidence="11" id="KW-0456">Lyase</keyword>
<dbReference type="AlphaFoldDB" id="A0A4S9XST0"/>
<dbReference type="GO" id="GO:0005576">
    <property type="term" value="C:extracellular region"/>
    <property type="evidence" value="ECO:0007669"/>
    <property type="project" value="UniProtKB-SubCell"/>
</dbReference>
<name>A0A4S9XST0_AURPU</name>
<evidence type="ECO:0000256" key="1">
    <source>
        <dbReference type="ARBA" id="ARBA00004613"/>
    </source>
</evidence>
<protein>
    <submittedName>
        <fullName evidence="11">Pectin lyase-like protein</fullName>
    </submittedName>
</protein>
<keyword evidence="7 9" id="KW-0326">Glycosidase</keyword>
<keyword evidence="8" id="KW-0961">Cell wall biogenesis/degradation</keyword>
<evidence type="ECO:0000256" key="8">
    <source>
        <dbReference type="ARBA" id="ARBA00023316"/>
    </source>
</evidence>
<dbReference type="GO" id="GO:0004650">
    <property type="term" value="F:polygalacturonase activity"/>
    <property type="evidence" value="ECO:0007669"/>
    <property type="project" value="InterPro"/>
</dbReference>
<keyword evidence="10" id="KW-1133">Transmembrane helix</keyword>
<comment type="similarity">
    <text evidence="2 9">Belongs to the glycosyl hydrolase 28 family.</text>
</comment>
<dbReference type="Pfam" id="PF00295">
    <property type="entry name" value="Glyco_hydro_28"/>
    <property type="match status" value="1"/>
</dbReference>
<dbReference type="InterPro" id="IPR000743">
    <property type="entry name" value="Glyco_hydro_28"/>
</dbReference>
<dbReference type="GO" id="GO:0005975">
    <property type="term" value="P:carbohydrate metabolic process"/>
    <property type="evidence" value="ECO:0007669"/>
    <property type="project" value="InterPro"/>
</dbReference>
<dbReference type="Gene3D" id="2.160.20.10">
    <property type="entry name" value="Single-stranded right-handed beta-helix, Pectin lyase-like"/>
    <property type="match status" value="1"/>
</dbReference>
<evidence type="ECO:0000256" key="7">
    <source>
        <dbReference type="ARBA" id="ARBA00023295"/>
    </source>
</evidence>
<evidence type="ECO:0000256" key="3">
    <source>
        <dbReference type="ARBA" id="ARBA00022525"/>
    </source>
</evidence>
<keyword evidence="4" id="KW-0732">Signal</keyword>
<evidence type="ECO:0000313" key="11">
    <source>
        <dbReference type="EMBL" id="THZ81224.1"/>
    </source>
</evidence>
<dbReference type="GO" id="GO:0071555">
    <property type="term" value="P:cell wall organization"/>
    <property type="evidence" value="ECO:0007669"/>
    <property type="project" value="UniProtKB-KW"/>
</dbReference>
<dbReference type="PANTHER" id="PTHR31736">
    <property type="match status" value="1"/>
</dbReference>
<gene>
    <name evidence="11" type="ORF">D6C84_06750</name>
</gene>
<keyword evidence="3" id="KW-0964">Secreted</keyword>
<comment type="caution">
    <text evidence="11">The sequence shown here is derived from an EMBL/GenBank/DDBJ whole genome shotgun (WGS) entry which is preliminary data.</text>
</comment>
<dbReference type="InterPro" id="IPR011050">
    <property type="entry name" value="Pectin_lyase_fold/virulence"/>
</dbReference>
<organism evidence="11 12">
    <name type="scientific">Aureobasidium pullulans</name>
    <name type="common">Black yeast</name>
    <name type="synonym">Pullularia pullulans</name>
    <dbReference type="NCBI Taxonomy" id="5580"/>
    <lineage>
        <taxon>Eukaryota</taxon>
        <taxon>Fungi</taxon>
        <taxon>Dikarya</taxon>
        <taxon>Ascomycota</taxon>
        <taxon>Pezizomycotina</taxon>
        <taxon>Dothideomycetes</taxon>
        <taxon>Dothideomycetidae</taxon>
        <taxon>Dothideales</taxon>
        <taxon>Saccotheciaceae</taxon>
        <taxon>Aureobasidium</taxon>
    </lineage>
</organism>
<dbReference type="SUPFAM" id="SSF51126">
    <property type="entry name" value="Pectin lyase-like"/>
    <property type="match status" value="1"/>
</dbReference>
<dbReference type="InterPro" id="IPR012334">
    <property type="entry name" value="Pectin_lyas_fold"/>
</dbReference>
<feature type="transmembrane region" description="Helical" evidence="10">
    <location>
        <begin position="63"/>
        <end position="86"/>
    </location>
</feature>
<evidence type="ECO:0000256" key="4">
    <source>
        <dbReference type="ARBA" id="ARBA00022729"/>
    </source>
</evidence>
<keyword evidence="10" id="KW-0812">Transmembrane</keyword>
<evidence type="ECO:0000256" key="2">
    <source>
        <dbReference type="ARBA" id="ARBA00008834"/>
    </source>
</evidence>
<keyword evidence="10" id="KW-0472">Membrane</keyword>
<reference evidence="11 12" key="1">
    <citation type="submission" date="2018-10" db="EMBL/GenBank/DDBJ databases">
        <title>Fifty Aureobasidium pullulans genomes reveal a recombining polyextremotolerant generalist.</title>
        <authorList>
            <person name="Gostincar C."/>
            <person name="Turk M."/>
            <person name="Zajc J."/>
            <person name="Gunde-Cimerman N."/>
        </authorList>
    </citation>
    <scope>NUCLEOTIDE SEQUENCE [LARGE SCALE GENOMIC DNA]</scope>
    <source>
        <strain evidence="11 12">EXF-3403</strain>
    </source>
</reference>
<evidence type="ECO:0000256" key="9">
    <source>
        <dbReference type="RuleBase" id="RU361169"/>
    </source>
</evidence>
<evidence type="ECO:0000256" key="5">
    <source>
        <dbReference type="ARBA" id="ARBA00022801"/>
    </source>
</evidence>
<accession>A0A4S9XST0</accession>
<comment type="subcellular location">
    <subcellularLocation>
        <location evidence="1">Secreted</location>
    </subcellularLocation>
</comment>
<dbReference type="Proteomes" id="UP000310039">
    <property type="component" value="Unassembled WGS sequence"/>
</dbReference>
<sequence>MGNAVKLGDEEDPKKSPSVVVVEIQKVDESLQHPVLPRQQGLWISRGTLQQRWCFPKTRRGKIIVWIFVLAFAMLLLLCCLLVFFLGSHASPASNQAGGVTCVVKAASNGRDSAKVIRDAFRTCGKAKSGQRNRIVFENTTYTIASVLDTTGLKDVDIELHGTLSWNNSNLNYWLENSLPMGYQNQSTAWRLGGDGITFQGYGSGTFNGNGDAWYRFINGRSNYPRRPHQLTITGTTNSVFEGLIFLQSQMWTMTVIHSSNVLLQDIYVNNTSKTGAPTVNTDGADTIFANNITFRRWTVDNGDDAISPKANSTNILIEDSAFYRGSGIALGSIGQYDDTFETIQNVTCRNITSHRTKYGAYIKTWTGVNKGYPPNGGGGGYGYASNLTFEDFRLIDVQKAFSSDCDTSKFNIHDVYLSDFSGTIRGDVVTTLQCSTASPCRNIQLLDVAVINSSNNTTPRQYQCDSVKRTVGFNCTGPPDGEDNAFKKL</sequence>
<dbReference type="GO" id="GO:0016829">
    <property type="term" value="F:lyase activity"/>
    <property type="evidence" value="ECO:0007669"/>
    <property type="project" value="UniProtKB-KW"/>
</dbReference>
<dbReference type="EMBL" id="QZBT01000106">
    <property type="protein sequence ID" value="THZ81224.1"/>
    <property type="molecule type" value="Genomic_DNA"/>
</dbReference>
<evidence type="ECO:0000256" key="6">
    <source>
        <dbReference type="ARBA" id="ARBA00023180"/>
    </source>
</evidence>
<dbReference type="PANTHER" id="PTHR31736:SF8">
    <property type="entry name" value="PUTATIVE (AFU_ORTHOLOGUE AFUA_7G06410)-RELATED"/>
    <property type="match status" value="1"/>
</dbReference>
<proteinExistence type="inferred from homology"/>
<evidence type="ECO:0000256" key="10">
    <source>
        <dbReference type="SAM" id="Phobius"/>
    </source>
</evidence>
<keyword evidence="5 9" id="KW-0378">Hydrolase</keyword>
<evidence type="ECO:0000313" key="12">
    <source>
        <dbReference type="Proteomes" id="UP000310039"/>
    </source>
</evidence>
<keyword evidence="6" id="KW-0325">Glycoprotein</keyword>